<dbReference type="PROSITE" id="PS50833">
    <property type="entry name" value="BRIX"/>
    <property type="match status" value="1"/>
</dbReference>
<dbReference type="Proteomes" id="UP000515180">
    <property type="component" value="Unplaced"/>
</dbReference>
<comment type="subcellular location">
    <subcellularLocation>
        <location evidence="1 6">Nucleus</location>
        <location evidence="1 6">Nucleolus</location>
    </subcellularLocation>
</comment>
<evidence type="ECO:0000256" key="5">
    <source>
        <dbReference type="ARBA" id="ARBA00030889"/>
    </source>
</evidence>
<name>A0A6P3DQF2_BOMIM</name>
<evidence type="ECO:0000259" key="8">
    <source>
        <dbReference type="PROSITE" id="PS50833"/>
    </source>
</evidence>
<dbReference type="AlphaFoldDB" id="A0A6P3DQF2"/>
<dbReference type="SMART" id="SM00879">
    <property type="entry name" value="Brix"/>
    <property type="match status" value="1"/>
</dbReference>
<dbReference type="KEGG" id="bim:100743704"/>
<accession>A0A6P3DQF2</accession>
<dbReference type="RefSeq" id="XP_003488693.1">
    <property type="nucleotide sequence ID" value="XM_003488645.4"/>
</dbReference>
<evidence type="ECO:0000313" key="9">
    <source>
        <dbReference type="Proteomes" id="UP000515180"/>
    </source>
</evidence>
<dbReference type="CTD" id="42183"/>
<evidence type="ECO:0000256" key="1">
    <source>
        <dbReference type="ARBA" id="ARBA00004604"/>
    </source>
</evidence>
<dbReference type="InterPro" id="IPR039770">
    <property type="entry name" value="Rpf2"/>
</dbReference>
<dbReference type="GO" id="GO:0019843">
    <property type="term" value="F:rRNA binding"/>
    <property type="evidence" value="ECO:0007669"/>
    <property type="project" value="UniProtKB-UniRule"/>
</dbReference>
<reference evidence="10" key="1">
    <citation type="submission" date="2025-08" db="UniProtKB">
        <authorList>
            <consortium name="RefSeq"/>
        </authorList>
    </citation>
    <scope>IDENTIFICATION</scope>
</reference>
<feature type="region of interest" description="Disordered" evidence="7">
    <location>
        <begin position="280"/>
        <end position="319"/>
    </location>
</feature>
<protein>
    <recommendedName>
        <fullName evidence="3 6">Ribosome production factor 2 homolog</fullName>
    </recommendedName>
    <alternativeName>
        <fullName evidence="5 6">Ribosome biogenesis protein RPF2 homolog</fullName>
    </alternativeName>
</protein>
<feature type="domain" description="Brix" evidence="8">
    <location>
        <begin position="31"/>
        <end position="234"/>
    </location>
</feature>
<evidence type="ECO:0000256" key="4">
    <source>
        <dbReference type="ARBA" id="ARBA00023242"/>
    </source>
</evidence>
<evidence type="ECO:0000256" key="7">
    <source>
        <dbReference type="SAM" id="MobiDB-lite"/>
    </source>
</evidence>
<evidence type="ECO:0000256" key="3">
    <source>
        <dbReference type="ARBA" id="ARBA00020387"/>
    </source>
</evidence>
<dbReference type="OMA" id="VGLKPMF"/>
<dbReference type="OrthoDB" id="407658at2759"/>
<keyword evidence="4 6" id="KW-0539">Nucleus</keyword>
<feature type="compositionally biased region" description="Basic and acidic residues" evidence="7">
    <location>
        <begin position="287"/>
        <end position="309"/>
    </location>
</feature>
<keyword evidence="9" id="KW-1185">Reference proteome</keyword>
<sequence>MTVMQRVVKPTTHKGKRAILKKEPKLIEDVKQTLCFKGKNTSQIVVDFMKDLYDLKKPDAQIMQKKNDILPFEDITPVEKFSVKYNAPLFMIALHNKKRPHNLVMGRMYEQTLLDMVEFGIENYKGLKSFKVPKIAEGIKPLLVFNGELFENNYELNRIKNLFVDMFQREPVEKIRLQGLEHVLSFTAIDNKILVRSYRILLKKSDCRIPRIELEEIGPRADLICRRTKLASEDLFKQACKKPKELKVKKKKNISVDKLGTTFGRVHVGAQNINSIQTRKMKGLKKTMAEKKAGSKRKNIENSDNDNLKKLKTNSDSAD</sequence>
<dbReference type="PANTHER" id="PTHR12728">
    <property type="entry name" value="BRIX DOMAIN CONTAINING PROTEIN"/>
    <property type="match status" value="1"/>
</dbReference>
<dbReference type="GO" id="GO:0000463">
    <property type="term" value="P:maturation of LSU-rRNA from tricistronic rRNA transcript (SSU-rRNA, 5.8S rRNA, LSU-rRNA)"/>
    <property type="evidence" value="ECO:0007669"/>
    <property type="project" value="TreeGrafter"/>
</dbReference>
<dbReference type="GO" id="GO:0005730">
    <property type="term" value="C:nucleolus"/>
    <property type="evidence" value="ECO:0007669"/>
    <property type="project" value="UniProtKB-SubCell"/>
</dbReference>
<comment type="similarity">
    <text evidence="2 6">Belongs to the RPF2 family.</text>
</comment>
<dbReference type="GeneID" id="100743704"/>
<evidence type="ECO:0000256" key="6">
    <source>
        <dbReference type="RuleBase" id="RU367086"/>
    </source>
</evidence>
<evidence type="ECO:0000256" key="2">
    <source>
        <dbReference type="ARBA" id="ARBA00010782"/>
    </source>
</evidence>
<dbReference type="PANTHER" id="PTHR12728:SF0">
    <property type="entry name" value="RIBOSOME PRODUCTION FACTOR 2 HOMOLOG"/>
    <property type="match status" value="1"/>
</dbReference>
<dbReference type="GO" id="GO:0000027">
    <property type="term" value="P:ribosomal large subunit assembly"/>
    <property type="evidence" value="ECO:0007669"/>
    <property type="project" value="InterPro"/>
</dbReference>
<evidence type="ECO:0000313" key="10">
    <source>
        <dbReference type="RefSeq" id="XP_003488693.1"/>
    </source>
</evidence>
<gene>
    <name evidence="10" type="primary">LOC100743704</name>
</gene>
<dbReference type="Pfam" id="PF04427">
    <property type="entry name" value="Brix"/>
    <property type="match status" value="1"/>
</dbReference>
<proteinExistence type="inferred from homology"/>
<organism evidence="9 10">
    <name type="scientific">Bombus impatiens</name>
    <name type="common">Bumblebee</name>
    <dbReference type="NCBI Taxonomy" id="132113"/>
    <lineage>
        <taxon>Eukaryota</taxon>
        <taxon>Metazoa</taxon>
        <taxon>Ecdysozoa</taxon>
        <taxon>Arthropoda</taxon>
        <taxon>Hexapoda</taxon>
        <taxon>Insecta</taxon>
        <taxon>Pterygota</taxon>
        <taxon>Neoptera</taxon>
        <taxon>Endopterygota</taxon>
        <taxon>Hymenoptera</taxon>
        <taxon>Apocrita</taxon>
        <taxon>Aculeata</taxon>
        <taxon>Apoidea</taxon>
        <taxon>Anthophila</taxon>
        <taxon>Apidae</taxon>
        <taxon>Bombus</taxon>
        <taxon>Pyrobombus</taxon>
    </lineage>
</organism>
<dbReference type="InterPro" id="IPR007109">
    <property type="entry name" value="Brix"/>
</dbReference>